<proteinExistence type="predicted"/>
<accession>A0A371H4J1</accession>
<evidence type="ECO:0000313" key="2">
    <source>
        <dbReference type="EMBL" id="RDX97732.1"/>
    </source>
</evidence>
<reference evidence="2" key="1">
    <citation type="submission" date="2018-05" db="EMBL/GenBank/DDBJ databases">
        <title>Draft genome of Mucuna pruriens seed.</title>
        <authorList>
            <person name="Nnadi N.E."/>
            <person name="Vos R."/>
            <person name="Hasami M.H."/>
            <person name="Devisetty U.K."/>
            <person name="Aguiy J.C."/>
        </authorList>
    </citation>
    <scope>NUCLEOTIDE SEQUENCE [LARGE SCALE GENOMIC DNA]</scope>
    <source>
        <strain evidence="2">JCA_2017</strain>
    </source>
</reference>
<dbReference type="PANTHER" id="PTHR35046:SF9">
    <property type="entry name" value="RNA-DIRECTED DNA POLYMERASE"/>
    <property type="match status" value="1"/>
</dbReference>
<keyword evidence="3" id="KW-1185">Reference proteome</keyword>
<evidence type="ECO:0000256" key="1">
    <source>
        <dbReference type="SAM" id="MobiDB-lite"/>
    </source>
</evidence>
<comment type="caution">
    <text evidence="2">The sequence shown here is derived from an EMBL/GenBank/DDBJ whole genome shotgun (WGS) entry which is preliminary data.</text>
</comment>
<organism evidence="2 3">
    <name type="scientific">Mucuna pruriens</name>
    <name type="common">Velvet bean</name>
    <name type="synonym">Dolichos pruriens</name>
    <dbReference type="NCBI Taxonomy" id="157652"/>
    <lineage>
        <taxon>Eukaryota</taxon>
        <taxon>Viridiplantae</taxon>
        <taxon>Streptophyta</taxon>
        <taxon>Embryophyta</taxon>
        <taxon>Tracheophyta</taxon>
        <taxon>Spermatophyta</taxon>
        <taxon>Magnoliopsida</taxon>
        <taxon>eudicotyledons</taxon>
        <taxon>Gunneridae</taxon>
        <taxon>Pentapetalae</taxon>
        <taxon>rosids</taxon>
        <taxon>fabids</taxon>
        <taxon>Fabales</taxon>
        <taxon>Fabaceae</taxon>
        <taxon>Papilionoideae</taxon>
        <taxon>50 kb inversion clade</taxon>
        <taxon>NPAAA clade</taxon>
        <taxon>indigoferoid/millettioid clade</taxon>
        <taxon>Phaseoleae</taxon>
        <taxon>Mucuna</taxon>
    </lineage>
</organism>
<feature type="region of interest" description="Disordered" evidence="1">
    <location>
        <begin position="1"/>
        <end position="44"/>
    </location>
</feature>
<evidence type="ECO:0000313" key="3">
    <source>
        <dbReference type="Proteomes" id="UP000257109"/>
    </source>
</evidence>
<sequence>MESEAEKRKERGKEKVEIIEKNEKSKEPTMRGKRKKKEEKRKESLLVGPREVRRVLLLEEFQDVFPKDISYRFPSLRGIEHHVDLTLGATLPNRAIYRMDLEEAKEIQKTSC</sequence>
<dbReference type="OrthoDB" id="1934635at2759"/>
<feature type="compositionally biased region" description="Basic and acidic residues" evidence="1">
    <location>
        <begin position="1"/>
        <end position="30"/>
    </location>
</feature>
<protein>
    <submittedName>
        <fullName evidence="2">Uncharacterized protein</fullName>
    </submittedName>
</protein>
<dbReference type="EMBL" id="QJKJ01003581">
    <property type="protein sequence ID" value="RDX97732.1"/>
    <property type="molecule type" value="Genomic_DNA"/>
</dbReference>
<dbReference type="Proteomes" id="UP000257109">
    <property type="component" value="Unassembled WGS sequence"/>
</dbReference>
<dbReference type="AlphaFoldDB" id="A0A371H4J1"/>
<dbReference type="PANTHER" id="PTHR35046">
    <property type="entry name" value="ZINC KNUCKLE (CCHC-TYPE) FAMILY PROTEIN"/>
    <property type="match status" value="1"/>
</dbReference>
<feature type="non-terminal residue" evidence="2">
    <location>
        <position position="1"/>
    </location>
</feature>
<gene>
    <name evidence="2" type="ORF">CR513_19485</name>
</gene>
<name>A0A371H4J1_MUCPR</name>